<organism evidence="2 3">
    <name type="scientific">Novosphingobium resinovorum</name>
    <dbReference type="NCBI Taxonomy" id="158500"/>
    <lineage>
        <taxon>Bacteria</taxon>
        <taxon>Pseudomonadati</taxon>
        <taxon>Pseudomonadota</taxon>
        <taxon>Alphaproteobacteria</taxon>
        <taxon>Sphingomonadales</taxon>
        <taxon>Sphingomonadaceae</taxon>
        <taxon>Novosphingobium</taxon>
    </lineage>
</organism>
<dbReference type="STRING" id="158500.BES08_17075"/>
<gene>
    <name evidence="2" type="ORF">BV97_03979</name>
</gene>
<comment type="caution">
    <text evidence="2">The sequence shown here is derived from an EMBL/GenBank/DDBJ whole genome shotgun (WGS) entry which is preliminary data.</text>
</comment>
<evidence type="ECO:0000313" key="3">
    <source>
        <dbReference type="Proteomes" id="UP000024329"/>
    </source>
</evidence>
<proteinExistence type="predicted"/>
<dbReference type="AlphaFoldDB" id="A0A031JP39"/>
<dbReference type="PATRIC" id="fig|158500.4.peg.4050"/>
<keyword evidence="1" id="KW-0472">Membrane</keyword>
<reference evidence="2 3" key="1">
    <citation type="submission" date="2014-03" db="EMBL/GenBank/DDBJ databases">
        <title>Whole genome sequence of Novosphingobium resinovorum KF1.</title>
        <authorList>
            <person name="Gan H.M."/>
            <person name="Gan H.Y."/>
            <person name="Chew T.H."/>
            <person name="Savka M.A."/>
        </authorList>
    </citation>
    <scope>NUCLEOTIDE SEQUENCE [LARGE SCALE GENOMIC DNA]</scope>
    <source>
        <strain evidence="2 3">KF1</strain>
    </source>
</reference>
<dbReference type="RefSeq" id="WP_036528107.1">
    <property type="nucleotide sequence ID" value="NZ_JFYZ01000024.1"/>
</dbReference>
<name>A0A031JP39_9SPHN</name>
<evidence type="ECO:0000256" key="1">
    <source>
        <dbReference type="SAM" id="Phobius"/>
    </source>
</evidence>
<dbReference type="EMBL" id="JFYZ01000024">
    <property type="protein sequence ID" value="EZP79541.1"/>
    <property type="molecule type" value="Genomic_DNA"/>
</dbReference>
<dbReference type="Proteomes" id="UP000024329">
    <property type="component" value="Unassembled WGS sequence"/>
</dbReference>
<feature type="transmembrane region" description="Helical" evidence="1">
    <location>
        <begin position="23"/>
        <end position="45"/>
    </location>
</feature>
<keyword evidence="1" id="KW-0812">Transmembrane</keyword>
<evidence type="ECO:0000313" key="2">
    <source>
        <dbReference type="EMBL" id="EZP79541.1"/>
    </source>
</evidence>
<sequence>MYRSGDELHLDDDEARGGSTPHIVRYVLIVSLVLVVLSMSTIWIARALSDRPSSTPVTAEQHALGS</sequence>
<protein>
    <submittedName>
        <fullName evidence="2">Uncharacterized protein</fullName>
    </submittedName>
</protein>
<keyword evidence="1" id="KW-1133">Transmembrane helix</keyword>
<accession>A0A031JP39</accession>